<gene>
    <name evidence="1" type="ORF">MNBD_NITROSPINAE01-1073</name>
</gene>
<dbReference type="Pfam" id="PF13650">
    <property type="entry name" value="Asp_protease_2"/>
    <property type="match status" value="1"/>
</dbReference>
<dbReference type="CDD" id="cd05483">
    <property type="entry name" value="retropepsin_like_bacteria"/>
    <property type="match status" value="1"/>
</dbReference>
<sequence>MFWSLVLTFAMLVLSGGDYVYRWTDAEGTVRVTNNLLSIPKHKRAGVTPMRVFTIESVEKTKTAGEGELAQNPVPVSFSEMGGGIVTSSLVNGVVRRDAIVDTGSEITVITTKLAVALGYDIRNARVGRFKTPGGSLTAPVIKLDLVQVGPATVKNVSAVVFDFKGRGPVSAIIGMNFLSRFAFEIDYSNKQITFHPPQ</sequence>
<organism evidence="1">
    <name type="scientific">hydrothermal vent metagenome</name>
    <dbReference type="NCBI Taxonomy" id="652676"/>
    <lineage>
        <taxon>unclassified sequences</taxon>
        <taxon>metagenomes</taxon>
        <taxon>ecological metagenomes</taxon>
    </lineage>
</organism>
<dbReference type="SUPFAM" id="SSF50630">
    <property type="entry name" value="Acid proteases"/>
    <property type="match status" value="1"/>
</dbReference>
<dbReference type="Gene3D" id="2.40.70.10">
    <property type="entry name" value="Acid Proteases"/>
    <property type="match status" value="1"/>
</dbReference>
<protein>
    <recommendedName>
        <fullName evidence="2">DUF4124 domain-containing protein</fullName>
    </recommendedName>
</protein>
<proteinExistence type="predicted"/>
<dbReference type="InterPro" id="IPR021109">
    <property type="entry name" value="Peptidase_aspartic_dom_sf"/>
</dbReference>
<dbReference type="AlphaFoldDB" id="A0A3B1C253"/>
<dbReference type="EMBL" id="UOGC01000062">
    <property type="protein sequence ID" value="VAX17888.1"/>
    <property type="molecule type" value="Genomic_DNA"/>
</dbReference>
<dbReference type="InterPro" id="IPR034122">
    <property type="entry name" value="Retropepsin-like_bacterial"/>
</dbReference>
<accession>A0A3B1C253</accession>
<name>A0A3B1C253_9ZZZZ</name>
<evidence type="ECO:0008006" key="2">
    <source>
        <dbReference type="Google" id="ProtNLM"/>
    </source>
</evidence>
<reference evidence="1" key="1">
    <citation type="submission" date="2018-06" db="EMBL/GenBank/DDBJ databases">
        <authorList>
            <person name="Zhirakovskaya E."/>
        </authorList>
    </citation>
    <scope>NUCLEOTIDE SEQUENCE</scope>
</reference>
<evidence type="ECO:0000313" key="1">
    <source>
        <dbReference type="EMBL" id="VAX17888.1"/>
    </source>
</evidence>